<comment type="subcellular location">
    <subcellularLocation>
        <location evidence="1">Cytoplasm</location>
        <location evidence="1">Cytosol</location>
    </subcellularLocation>
</comment>
<reference evidence="9" key="1">
    <citation type="journal article" date="2019" name="Int. J. Syst. Evol. Microbiol.">
        <title>The Global Catalogue of Microorganisms (GCM) 10K type strain sequencing project: providing services to taxonomists for standard genome sequencing and annotation.</title>
        <authorList>
            <consortium name="The Broad Institute Genomics Platform"/>
            <consortium name="The Broad Institute Genome Sequencing Center for Infectious Disease"/>
            <person name="Wu L."/>
            <person name="Ma J."/>
        </authorList>
    </citation>
    <scope>NUCLEOTIDE SEQUENCE [LARGE SCALE GENOMIC DNA]</scope>
    <source>
        <strain evidence="9">CGMCC 1.12295</strain>
    </source>
</reference>
<evidence type="ECO:0000256" key="4">
    <source>
        <dbReference type="ARBA" id="ARBA00023186"/>
    </source>
</evidence>
<evidence type="ECO:0000256" key="7">
    <source>
        <dbReference type="ARBA" id="ARBA00093797"/>
    </source>
</evidence>
<keyword evidence="9" id="KW-1185">Reference proteome</keyword>
<dbReference type="RefSeq" id="WP_380774226.1">
    <property type="nucleotide sequence ID" value="NZ_JBHUEO010000035.1"/>
</dbReference>
<keyword evidence="4" id="KW-0143">Chaperone</keyword>
<evidence type="ECO:0000313" key="9">
    <source>
        <dbReference type="Proteomes" id="UP001597301"/>
    </source>
</evidence>
<evidence type="ECO:0000256" key="5">
    <source>
        <dbReference type="ARBA" id="ARBA00093765"/>
    </source>
</evidence>
<comment type="similarity">
    <text evidence="6">Belongs to the bacillales FliT family.</text>
</comment>
<name>A0ABW4KHS9_9BACI</name>
<accession>A0ABW4KHS9</accession>
<protein>
    <recommendedName>
        <fullName evidence="7">Flagellar protein FliT</fullName>
    </recommendedName>
</protein>
<organism evidence="8 9">
    <name type="scientific">Siminovitchia sediminis</name>
    <dbReference type="NCBI Taxonomy" id="1274353"/>
    <lineage>
        <taxon>Bacteria</taxon>
        <taxon>Bacillati</taxon>
        <taxon>Bacillota</taxon>
        <taxon>Bacilli</taxon>
        <taxon>Bacillales</taxon>
        <taxon>Bacillaceae</taxon>
        <taxon>Siminovitchia</taxon>
    </lineage>
</organism>
<evidence type="ECO:0000256" key="2">
    <source>
        <dbReference type="ARBA" id="ARBA00022490"/>
    </source>
</evidence>
<keyword evidence="2" id="KW-0963">Cytoplasm</keyword>
<dbReference type="Proteomes" id="UP001597301">
    <property type="component" value="Unassembled WGS sequence"/>
</dbReference>
<evidence type="ECO:0000256" key="1">
    <source>
        <dbReference type="ARBA" id="ARBA00004514"/>
    </source>
</evidence>
<keyword evidence="3" id="KW-1005">Bacterial flagellum biogenesis</keyword>
<dbReference type="EMBL" id="JBHUEO010000035">
    <property type="protein sequence ID" value="MFD1707505.1"/>
    <property type="molecule type" value="Genomic_DNA"/>
</dbReference>
<dbReference type="Pfam" id="PF05400">
    <property type="entry name" value="FliT"/>
    <property type="match status" value="1"/>
</dbReference>
<comment type="function">
    <text evidence="5">May act as an export chaperone for the filament capping protein FliD.</text>
</comment>
<comment type="caution">
    <text evidence="8">The sequence shown here is derived from an EMBL/GenBank/DDBJ whole genome shotgun (WGS) entry which is preliminary data.</text>
</comment>
<proteinExistence type="inferred from homology"/>
<evidence type="ECO:0000256" key="3">
    <source>
        <dbReference type="ARBA" id="ARBA00022795"/>
    </source>
</evidence>
<sequence>MSAVLQCLSITKVLIDRIQTMEEANREETITVIESLLAEREEWLRDIHPPFTKEEVAAGKEMLELHKELSSLLENLHRYVLRDLNAIQIKKASAAKYNQPYSHMRNDGVFYDKKQ</sequence>
<gene>
    <name evidence="8" type="ORF">ACFSCZ_12295</name>
</gene>
<evidence type="ECO:0000256" key="6">
    <source>
        <dbReference type="ARBA" id="ARBA00093785"/>
    </source>
</evidence>
<dbReference type="InterPro" id="IPR008622">
    <property type="entry name" value="FliT"/>
</dbReference>
<evidence type="ECO:0000313" key="8">
    <source>
        <dbReference type="EMBL" id="MFD1707505.1"/>
    </source>
</evidence>